<dbReference type="AlphaFoldDB" id="A0A9D2JXJ2"/>
<comment type="caution">
    <text evidence="1">The sequence shown here is derived from an EMBL/GenBank/DDBJ whole genome shotgun (WGS) entry which is preliminary data.</text>
</comment>
<dbReference type="Proteomes" id="UP000824055">
    <property type="component" value="Unassembled WGS sequence"/>
</dbReference>
<evidence type="ECO:0000313" key="2">
    <source>
        <dbReference type="Proteomes" id="UP000824055"/>
    </source>
</evidence>
<accession>A0A9D2JXJ2</accession>
<name>A0A9D2JXJ2_9BACT</name>
<reference evidence="1" key="2">
    <citation type="submission" date="2021-04" db="EMBL/GenBank/DDBJ databases">
        <authorList>
            <person name="Gilroy R."/>
        </authorList>
    </citation>
    <scope>NUCLEOTIDE SEQUENCE</scope>
    <source>
        <strain evidence="1">ChiHecec3B27-8219</strain>
    </source>
</reference>
<gene>
    <name evidence="1" type="ORF">H9966_06925</name>
</gene>
<sequence>MATSRLWKVTCKRRASKVPVGLTVEIVKSGTNAAPSPKEIRAAIIQRYGIDISETYCSKIYFTAQEVK</sequence>
<reference evidence="1" key="1">
    <citation type="journal article" date="2021" name="PeerJ">
        <title>Extensive microbial diversity within the chicken gut microbiome revealed by metagenomics and culture.</title>
        <authorList>
            <person name="Gilroy R."/>
            <person name="Ravi A."/>
            <person name="Getino M."/>
            <person name="Pursley I."/>
            <person name="Horton D.L."/>
            <person name="Alikhan N.F."/>
            <person name="Baker D."/>
            <person name="Gharbi K."/>
            <person name="Hall N."/>
            <person name="Watson M."/>
            <person name="Adriaenssens E.M."/>
            <person name="Foster-Nyarko E."/>
            <person name="Jarju S."/>
            <person name="Secka A."/>
            <person name="Antonio M."/>
            <person name="Oren A."/>
            <person name="Chaudhuri R.R."/>
            <person name="La Ragione R."/>
            <person name="Hildebrand F."/>
            <person name="Pallen M.J."/>
        </authorList>
    </citation>
    <scope>NUCLEOTIDE SEQUENCE</scope>
    <source>
        <strain evidence="1">ChiHecec3B27-8219</strain>
    </source>
</reference>
<evidence type="ECO:0000313" key="1">
    <source>
        <dbReference type="EMBL" id="HIZ69594.1"/>
    </source>
</evidence>
<proteinExistence type="predicted"/>
<protein>
    <submittedName>
        <fullName evidence="1">Peptidase</fullName>
    </submittedName>
</protein>
<organism evidence="1 2">
    <name type="scientific">Candidatus Prevotella avicola</name>
    <dbReference type="NCBI Taxonomy" id="2838738"/>
    <lineage>
        <taxon>Bacteria</taxon>
        <taxon>Pseudomonadati</taxon>
        <taxon>Bacteroidota</taxon>
        <taxon>Bacteroidia</taxon>
        <taxon>Bacteroidales</taxon>
        <taxon>Prevotellaceae</taxon>
        <taxon>Prevotella</taxon>
    </lineage>
</organism>
<dbReference type="EMBL" id="DXBE01000050">
    <property type="protein sequence ID" value="HIZ69594.1"/>
    <property type="molecule type" value="Genomic_DNA"/>
</dbReference>